<accession>A0A814M2J9</accession>
<dbReference type="PANTHER" id="PTHR11247">
    <property type="entry name" value="PALMITOYL-PROTEIN THIOESTERASE/DOLICHYLDIPHOSPHATASE 1"/>
    <property type="match status" value="1"/>
</dbReference>
<dbReference type="EMBL" id="CAJNOC010006227">
    <property type="protein sequence ID" value="CAF1073099.1"/>
    <property type="molecule type" value="Genomic_DNA"/>
</dbReference>
<dbReference type="InterPro" id="IPR002472">
    <property type="entry name" value="Palm_thioest"/>
</dbReference>
<evidence type="ECO:0000256" key="2">
    <source>
        <dbReference type="ARBA" id="ARBA00012423"/>
    </source>
</evidence>
<dbReference type="GO" id="GO:0005764">
    <property type="term" value="C:lysosome"/>
    <property type="evidence" value="ECO:0007669"/>
    <property type="project" value="TreeGrafter"/>
</dbReference>
<evidence type="ECO:0000256" key="6">
    <source>
        <dbReference type="ARBA" id="ARBA00023157"/>
    </source>
</evidence>
<feature type="chain" id="PRO_5032759475" description="Palmitoyl-protein thioesterase 1" evidence="9">
    <location>
        <begin position="17"/>
        <end position="269"/>
    </location>
</feature>
<keyword evidence="7" id="KW-0325">Glycoprotein</keyword>
<evidence type="ECO:0000313" key="10">
    <source>
        <dbReference type="EMBL" id="CAF1073099.1"/>
    </source>
</evidence>
<organism evidence="10 11">
    <name type="scientific">Brachionus calyciflorus</name>
    <dbReference type="NCBI Taxonomy" id="104777"/>
    <lineage>
        <taxon>Eukaryota</taxon>
        <taxon>Metazoa</taxon>
        <taxon>Spiralia</taxon>
        <taxon>Gnathifera</taxon>
        <taxon>Rotifera</taxon>
        <taxon>Eurotatoria</taxon>
        <taxon>Monogononta</taxon>
        <taxon>Pseudotrocha</taxon>
        <taxon>Ploima</taxon>
        <taxon>Brachionidae</taxon>
        <taxon>Brachionus</taxon>
    </lineage>
</organism>
<comment type="similarity">
    <text evidence="1">Belongs to the palmitoyl-protein thioesterase family.</text>
</comment>
<feature type="signal peptide" evidence="9">
    <location>
        <begin position="1"/>
        <end position="16"/>
    </location>
</feature>
<dbReference type="Gene3D" id="3.40.50.1820">
    <property type="entry name" value="alpha/beta hydrolase"/>
    <property type="match status" value="2"/>
</dbReference>
<evidence type="ECO:0000256" key="9">
    <source>
        <dbReference type="SAM" id="SignalP"/>
    </source>
</evidence>
<dbReference type="PRINTS" id="PR00414">
    <property type="entry name" value="PPTHIESTRASE"/>
</dbReference>
<evidence type="ECO:0000256" key="5">
    <source>
        <dbReference type="ARBA" id="ARBA00022801"/>
    </source>
</evidence>
<evidence type="ECO:0000256" key="8">
    <source>
        <dbReference type="ARBA" id="ARBA00031934"/>
    </source>
</evidence>
<gene>
    <name evidence="10" type="ORF">OXX778_LOCUS19827</name>
</gene>
<sequence length="269" mass="31330">MKIILSLLLVTKYILTQTPVVIWPGLGSTLHSKKSIVSFKNMIEENIPGVYVHLIHIGHNRFEDSVKSIWSNINNEIEFVCEDLKLNSNLINGYNAIGFSQGSQFLRALAQRCSYPKMKNLISLGGQHQGFFVYMNIIQTNIVQASYWHDPLNEHDYKNYNLFLADINQEKKFNLNYKLNLMSLENLVLVKFDKDEVIYPRESQWFGFYARNNLKKIYTMEESVLYVNDTLGLKTLDRMGRIHKISIPGQHLQFSNSWFIESILKPFLI</sequence>
<reference evidence="10" key="1">
    <citation type="submission" date="2021-02" db="EMBL/GenBank/DDBJ databases">
        <authorList>
            <person name="Nowell W R."/>
        </authorList>
    </citation>
    <scope>NUCLEOTIDE SEQUENCE</scope>
    <source>
        <strain evidence="10">Ploen Becks lab</strain>
    </source>
</reference>
<keyword evidence="11" id="KW-1185">Reference proteome</keyword>
<dbReference type="AlphaFoldDB" id="A0A814M2J9"/>
<dbReference type="PANTHER" id="PTHR11247:SF8">
    <property type="entry name" value="PALMITOYL-PROTEIN THIOESTERASE 1"/>
    <property type="match status" value="1"/>
</dbReference>
<dbReference type="GO" id="GO:0006898">
    <property type="term" value="P:receptor-mediated endocytosis"/>
    <property type="evidence" value="ECO:0007669"/>
    <property type="project" value="TreeGrafter"/>
</dbReference>
<dbReference type="Pfam" id="PF02089">
    <property type="entry name" value="Palm_thioest"/>
    <property type="match status" value="1"/>
</dbReference>
<evidence type="ECO:0000313" key="11">
    <source>
        <dbReference type="Proteomes" id="UP000663879"/>
    </source>
</evidence>
<dbReference type="SUPFAM" id="SSF53474">
    <property type="entry name" value="alpha/beta-Hydrolases"/>
    <property type="match status" value="1"/>
</dbReference>
<name>A0A814M2J9_9BILA</name>
<evidence type="ECO:0000256" key="4">
    <source>
        <dbReference type="ARBA" id="ARBA00022729"/>
    </source>
</evidence>
<dbReference type="GO" id="GO:0008474">
    <property type="term" value="F:palmitoyl-(protein) hydrolase activity"/>
    <property type="evidence" value="ECO:0007669"/>
    <property type="project" value="UniProtKB-EC"/>
</dbReference>
<keyword evidence="5" id="KW-0378">Hydrolase</keyword>
<keyword evidence="6" id="KW-1015">Disulfide bond</keyword>
<proteinExistence type="inferred from homology"/>
<keyword evidence="4 9" id="KW-0732">Signal</keyword>
<protein>
    <recommendedName>
        <fullName evidence="3">Palmitoyl-protein thioesterase 1</fullName>
        <ecNumber evidence="2">3.1.2.22</ecNumber>
    </recommendedName>
    <alternativeName>
        <fullName evidence="8">Palmitoyl-protein hydrolase 1</fullName>
    </alternativeName>
</protein>
<dbReference type="Proteomes" id="UP000663879">
    <property type="component" value="Unassembled WGS sequence"/>
</dbReference>
<dbReference type="InterPro" id="IPR029058">
    <property type="entry name" value="AB_hydrolase_fold"/>
</dbReference>
<evidence type="ECO:0000256" key="3">
    <source>
        <dbReference type="ARBA" id="ARBA00014212"/>
    </source>
</evidence>
<dbReference type="OrthoDB" id="10263094at2759"/>
<evidence type="ECO:0000256" key="1">
    <source>
        <dbReference type="ARBA" id="ARBA00010758"/>
    </source>
</evidence>
<evidence type="ECO:0000256" key="7">
    <source>
        <dbReference type="ARBA" id="ARBA00023180"/>
    </source>
</evidence>
<comment type="caution">
    <text evidence="10">The sequence shown here is derived from an EMBL/GenBank/DDBJ whole genome shotgun (WGS) entry which is preliminary data.</text>
</comment>
<dbReference type="EC" id="3.1.2.22" evidence="2"/>